<dbReference type="AlphaFoldDB" id="A0A8H7YGD5"/>
<evidence type="ECO:0000313" key="2">
    <source>
        <dbReference type="Proteomes" id="UP000670092"/>
    </source>
</evidence>
<dbReference type="VEuPathDB" id="FungiDB:I7I52_07714"/>
<dbReference type="Proteomes" id="UP000670092">
    <property type="component" value="Unassembled WGS sequence"/>
</dbReference>
<proteinExistence type="predicted"/>
<accession>A0A8H7YGD5</accession>
<gene>
    <name evidence="1" type="ORF">I7I52_07714</name>
</gene>
<comment type="caution">
    <text evidence="1">The sequence shown here is derived from an EMBL/GenBank/DDBJ whole genome shotgun (WGS) entry which is preliminary data.</text>
</comment>
<organism evidence="1 2">
    <name type="scientific">Ajellomyces capsulatus</name>
    <name type="common">Darling's disease fungus</name>
    <name type="synonym">Histoplasma capsulatum</name>
    <dbReference type="NCBI Taxonomy" id="5037"/>
    <lineage>
        <taxon>Eukaryota</taxon>
        <taxon>Fungi</taxon>
        <taxon>Dikarya</taxon>
        <taxon>Ascomycota</taxon>
        <taxon>Pezizomycotina</taxon>
        <taxon>Eurotiomycetes</taxon>
        <taxon>Eurotiomycetidae</taxon>
        <taxon>Onygenales</taxon>
        <taxon>Ajellomycetaceae</taxon>
        <taxon>Histoplasma</taxon>
    </lineage>
</organism>
<protein>
    <submittedName>
        <fullName evidence="1">Uncharacterized protein</fullName>
    </submittedName>
</protein>
<evidence type="ECO:0000313" key="1">
    <source>
        <dbReference type="EMBL" id="KAG5290636.1"/>
    </source>
</evidence>
<name>A0A8H7YGD5_AJECA</name>
<dbReference type="EMBL" id="JAEVHI010000005">
    <property type="protein sequence ID" value="KAG5290636.1"/>
    <property type="molecule type" value="Genomic_DNA"/>
</dbReference>
<sequence length="92" mass="9692">MVPSTISLPCSANQLSPAVGFLATSIAGSSRSQSTPSTPSSSKPVLCKFGNGSARAQQISGRMSNSSHLSRLSMAYSNKVSRVSKYCKKFIF</sequence>
<reference evidence="1 2" key="1">
    <citation type="submission" date="2021-01" db="EMBL/GenBank/DDBJ databases">
        <title>Chromosome-level genome assembly of a human fungal pathogen reveals clustering of transcriptionally co-regulated genes.</title>
        <authorList>
            <person name="Voorhies M."/>
            <person name="Cohen S."/>
            <person name="Shea T.P."/>
            <person name="Petrus S."/>
            <person name="Munoz J.F."/>
            <person name="Poplawski S."/>
            <person name="Goldman W.E."/>
            <person name="Michael T."/>
            <person name="Cuomo C.A."/>
            <person name="Sil A."/>
            <person name="Beyhan S."/>
        </authorList>
    </citation>
    <scope>NUCLEOTIDE SEQUENCE [LARGE SCALE GENOMIC DNA]</scope>
    <source>
        <strain evidence="1 2">G184AR</strain>
    </source>
</reference>